<evidence type="ECO:0000256" key="1">
    <source>
        <dbReference type="SAM" id="Phobius"/>
    </source>
</evidence>
<proteinExistence type="predicted"/>
<dbReference type="EMBL" id="QKYT01000358">
    <property type="protein sequence ID" value="RIA86521.1"/>
    <property type="molecule type" value="Genomic_DNA"/>
</dbReference>
<comment type="caution">
    <text evidence="2">The sequence shown here is derived from an EMBL/GenBank/DDBJ whole genome shotgun (WGS) entry which is preliminary data.</text>
</comment>
<organism evidence="2 3">
    <name type="scientific">Glomus cerebriforme</name>
    <dbReference type="NCBI Taxonomy" id="658196"/>
    <lineage>
        <taxon>Eukaryota</taxon>
        <taxon>Fungi</taxon>
        <taxon>Fungi incertae sedis</taxon>
        <taxon>Mucoromycota</taxon>
        <taxon>Glomeromycotina</taxon>
        <taxon>Glomeromycetes</taxon>
        <taxon>Glomerales</taxon>
        <taxon>Glomeraceae</taxon>
        <taxon>Glomus</taxon>
    </lineage>
</organism>
<gene>
    <name evidence="2" type="ORF">C1645_779480</name>
</gene>
<keyword evidence="1" id="KW-1133">Transmembrane helix</keyword>
<feature type="transmembrane region" description="Helical" evidence="1">
    <location>
        <begin position="69"/>
        <end position="87"/>
    </location>
</feature>
<evidence type="ECO:0000313" key="3">
    <source>
        <dbReference type="Proteomes" id="UP000265703"/>
    </source>
</evidence>
<dbReference type="Proteomes" id="UP000265703">
    <property type="component" value="Unassembled WGS sequence"/>
</dbReference>
<keyword evidence="3" id="KW-1185">Reference proteome</keyword>
<keyword evidence="1" id="KW-0472">Membrane</keyword>
<accession>A0A397SUF9</accession>
<name>A0A397SUF9_9GLOM</name>
<dbReference type="AlphaFoldDB" id="A0A397SUF9"/>
<sequence length="123" mass="14782">MFNIFYSPPLNDFIKSNLNYWHKTCPPLFFYNGPICFIGTKRASFYLGNCSNLSYWHKTCSSFFIFKELYFQFVLLAQIVLFLFYFIRYFKLYFQFAQFMCCPPFVGGASMPIFWLETPVLKF</sequence>
<evidence type="ECO:0000313" key="2">
    <source>
        <dbReference type="EMBL" id="RIA86521.1"/>
    </source>
</evidence>
<feature type="transmembrane region" description="Helical" evidence="1">
    <location>
        <begin position="93"/>
        <end position="116"/>
    </location>
</feature>
<keyword evidence="1" id="KW-0812">Transmembrane</keyword>
<reference evidence="2 3" key="1">
    <citation type="submission" date="2018-06" db="EMBL/GenBank/DDBJ databases">
        <title>Comparative genomics reveals the genomic features of Rhizophagus irregularis, R. cerebriforme, R. diaphanum and Gigaspora rosea, and their symbiotic lifestyle signature.</title>
        <authorList>
            <person name="Morin E."/>
            <person name="San Clemente H."/>
            <person name="Chen E.C.H."/>
            <person name="De La Providencia I."/>
            <person name="Hainaut M."/>
            <person name="Kuo A."/>
            <person name="Kohler A."/>
            <person name="Murat C."/>
            <person name="Tang N."/>
            <person name="Roy S."/>
            <person name="Loubradou J."/>
            <person name="Henrissat B."/>
            <person name="Grigoriev I.V."/>
            <person name="Corradi N."/>
            <person name="Roux C."/>
            <person name="Martin F.M."/>
        </authorList>
    </citation>
    <scope>NUCLEOTIDE SEQUENCE [LARGE SCALE GENOMIC DNA]</scope>
    <source>
        <strain evidence="2 3">DAOM 227022</strain>
    </source>
</reference>
<protein>
    <submittedName>
        <fullName evidence="2">Uncharacterized protein</fullName>
    </submittedName>
</protein>